<dbReference type="RefSeq" id="WP_112925893.1">
    <property type="nucleotide sequence ID" value="NZ_CP029556.1"/>
</dbReference>
<evidence type="ECO:0000313" key="1">
    <source>
        <dbReference type="EMBL" id="AXA83677.1"/>
    </source>
</evidence>
<evidence type="ECO:0000313" key="2">
    <source>
        <dbReference type="Proteomes" id="UP000251842"/>
    </source>
</evidence>
<accession>A0A344J3R7</accession>
<sequence length="129" mass="14268">MNNPVVHLWAALRPRRRLARLDALAALLLASTEQLLLRRADTCAFSEWAGIWDAVYDEHQRIARPWWRSFFSLARVNGWGSAGQCPASHSAKTPAVRESARRVAALARKGREDLAGANAQRPDPVGVSS</sequence>
<keyword evidence="2" id="KW-1185">Reference proteome</keyword>
<protein>
    <submittedName>
        <fullName evidence="1">Uncharacterized protein</fullName>
    </submittedName>
</protein>
<dbReference type="EMBL" id="CP029556">
    <property type="protein sequence ID" value="AXA83677.1"/>
    <property type="molecule type" value="Genomic_DNA"/>
</dbReference>
<dbReference type="AlphaFoldDB" id="A0A344J3R7"/>
<dbReference type="KEGG" id="lue:DCD74_02315"/>
<gene>
    <name evidence="1" type="ORF">DCD74_02315</name>
</gene>
<reference evidence="2" key="1">
    <citation type="submission" date="2018-05" db="EMBL/GenBank/DDBJ databases">
        <title>Luteimonas pekinense sp. nov., isolated from human Meibomian gland secretions, Beijing, China.</title>
        <authorList>
            <person name="Wen T."/>
            <person name="Bai H."/>
            <person name="Lv H."/>
        </authorList>
    </citation>
    <scope>NUCLEOTIDE SEQUENCE [LARGE SCALE GENOMIC DNA]</scope>
    <source>
        <strain evidence="2">83-4</strain>
    </source>
</reference>
<dbReference type="Proteomes" id="UP000251842">
    <property type="component" value="Chromosome"/>
</dbReference>
<name>A0A344J3R7_9GAMM</name>
<proteinExistence type="predicted"/>
<organism evidence="1 2">
    <name type="scientific">Solilutibacter oculi</name>
    <dbReference type="NCBI Taxonomy" id="2698682"/>
    <lineage>
        <taxon>Bacteria</taxon>
        <taxon>Pseudomonadati</taxon>
        <taxon>Pseudomonadota</taxon>
        <taxon>Gammaproteobacteria</taxon>
        <taxon>Lysobacterales</taxon>
        <taxon>Lysobacteraceae</taxon>
        <taxon>Solilutibacter</taxon>
    </lineage>
</organism>